<name>A0A1V0S854_CNPV</name>
<dbReference type="EMBL" id="KX857216">
    <property type="protein sequence ID" value="ARF02797.1"/>
    <property type="molecule type" value="Genomic_DNA"/>
</dbReference>
<evidence type="ECO:0000313" key="2">
    <source>
        <dbReference type="EMBL" id="ARF02797.1"/>
    </source>
</evidence>
<dbReference type="InterPro" id="IPR010267">
    <property type="entry name" value="Chordopox_A20R"/>
</dbReference>
<evidence type="ECO:0000313" key="3">
    <source>
        <dbReference type="Proteomes" id="UP000315116"/>
    </source>
</evidence>
<dbReference type="Gene3D" id="6.10.140.1880">
    <property type="match status" value="1"/>
</dbReference>
<dbReference type="GO" id="GO:0006260">
    <property type="term" value="P:DNA replication"/>
    <property type="evidence" value="ECO:0007669"/>
    <property type="project" value="UniProtKB-KW"/>
</dbReference>
<dbReference type="Pfam" id="PF05941">
    <property type="entry name" value="Chordopox_A20R"/>
    <property type="match status" value="1"/>
</dbReference>
<evidence type="ECO:0000256" key="1">
    <source>
        <dbReference type="ARBA" id="ARBA00022705"/>
    </source>
</evidence>
<protein>
    <submittedName>
        <fullName evidence="2">SWPV1-233</fullName>
    </submittedName>
</protein>
<reference evidence="2 3" key="1">
    <citation type="journal article" date="2017" name="BMC Genomics">
        <title>Genomic characterization of two novel pathogenic avipoxviruses isolated from pacific shearwaters (Ardenna spp.).</title>
        <authorList>
            <person name="Sarker S."/>
            <person name="Das S."/>
            <person name="Lavers J.L."/>
            <person name="Hutton I."/>
            <person name="Helbig K."/>
            <person name="Imbery J."/>
            <person name="Upton C."/>
            <person name="Raidal S.R."/>
        </authorList>
    </citation>
    <scope>NUCLEOTIDE SEQUENCE [LARGE SCALE GENOMIC DNA]</scope>
    <source>
        <strain evidence="2 3">SWPV-1</strain>
    </source>
</reference>
<proteinExistence type="predicted"/>
<dbReference type="Proteomes" id="UP000315116">
    <property type="component" value="Segment"/>
</dbReference>
<keyword evidence="1" id="KW-0235">DNA replication</keyword>
<sequence>MSKIEDLNKLKDLLTLKKKIHLLGKHNTVKYNELLDWATNNYWHVGTYRLDKDHVSVEEYYKSIKNNSYLLHGKYYFINKYFGIRYVYLHDTLYSRNTGTEVHIDEDLNNTIKLVIKKYNSIKFILFVEYRNVFVIEDIVADNNNNFCEILEFAKSVGLKVNGCLTLQVDKKLPFTKEHYELIHNNIKKPDGFYVNGMICIREDNLIRETLDLKPKELCCIQYIKLEKIADNLWLPYAITFNGEIVKISGFKSLVESRLYVGSFVYVIKNRNILLLPDNKVDDKQISKNDYIRKILEYFKNKYFTMGNYMIKTCTMEADQVNTETDIVMPYKNIEDLKRKLKDKDFTYKLKHKSLFDLSCDYFLHDRDKVVKLINEMDFQIGEDNKIKTFDLNSKSLIKSDKILEDIYMKFHQFVIVFNSLSTAKSILDKEE</sequence>
<organism evidence="2 3">
    <name type="scientific">Shearwaterpox virus</name>
    <dbReference type="NCBI Taxonomy" id="1974596"/>
    <lineage>
        <taxon>Viruses</taxon>
        <taxon>Varidnaviria</taxon>
        <taxon>Bamfordvirae</taxon>
        <taxon>Nucleocytoviricota</taxon>
        <taxon>Pokkesviricetes</taxon>
        <taxon>Chitovirales</taxon>
        <taxon>Poxviridae</taxon>
        <taxon>Chordopoxvirinae</taxon>
        <taxon>Avipoxvirus</taxon>
        <taxon>Avipoxvirus canarypox</taxon>
        <taxon>Canarypox virus</taxon>
    </lineage>
</organism>
<accession>A0A1V0S854</accession>
<gene>
    <name evidence="2" type="primary">SWPV1-233</name>
</gene>